<dbReference type="AlphaFoldDB" id="A0A1R0H8T1"/>
<dbReference type="Gene3D" id="3.90.550.10">
    <property type="entry name" value="Spore Coat Polysaccharide Biosynthesis Protein SpsA, Chain A"/>
    <property type="match status" value="1"/>
</dbReference>
<dbReference type="EMBL" id="LSSL01000087">
    <property type="protein sequence ID" value="OLY85514.1"/>
    <property type="molecule type" value="Genomic_DNA"/>
</dbReference>
<dbReference type="Proteomes" id="UP000187455">
    <property type="component" value="Unassembled WGS sequence"/>
</dbReference>
<dbReference type="Pfam" id="PF01793">
    <property type="entry name" value="Glyco_transf_15"/>
    <property type="match status" value="1"/>
</dbReference>
<evidence type="ECO:0000313" key="5">
    <source>
        <dbReference type="Proteomes" id="UP000187455"/>
    </source>
</evidence>
<dbReference type="GO" id="GO:0006487">
    <property type="term" value="P:protein N-linked glycosylation"/>
    <property type="evidence" value="ECO:0007669"/>
    <property type="project" value="TreeGrafter"/>
</dbReference>
<organism evidence="4 5">
    <name type="scientific">Smittium mucronatum</name>
    <dbReference type="NCBI Taxonomy" id="133383"/>
    <lineage>
        <taxon>Eukaryota</taxon>
        <taxon>Fungi</taxon>
        <taxon>Fungi incertae sedis</taxon>
        <taxon>Zoopagomycota</taxon>
        <taxon>Kickxellomycotina</taxon>
        <taxon>Harpellomycetes</taxon>
        <taxon>Harpellales</taxon>
        <taxon>Legeriomycetaceae</taxon>
        <taxon>Smittium</taxon>
    </lineage>
</organism>
<gene>
    <name evidence="4" type="ORF">AYI68_g289</name>
</gene>
<evidence type="ECO:0000256" key="1">
    <source>
        <dbReference type="ARBA" id="ARBA00007677"/>
    </source>
</evidence>
<dbReference type="GO" id="GO:0005794">
    <property type="term" value="C:Golgi apparatus"/>
    <property type="evidence" value="ECO:0007669"/>
    <property type="project" value="TreeGrafter"/>
</dbReference>
<dbReference type="InterPro" id="IPR029044">
    <property type="entry name" value="Nucleotide-diphossugar_trans"/>
</dbReference>
<dbReference type="FunFam" id="3.90.550.10:FF:000051">
    <property type="entry name" value="Alpha-1,2-mannosyltransferase (Ktr4)"/>
    <property type="match status" value="1"/>
</dbReference>
<dbReference type="OrthoDB" id="439943at2759"/>
<proteinExistence type="inferred from homology"/>
<keyword evidence="4" id="KW-0328">Glycosyltransferase</keyword>
<sequence length="335" mass="39552">MAYDDSILKFGIKPYKKSIISPYTEHSGKNTRREKAAFLAFARNSDLYRMRKTIRQIEDRFNKNYNYPYVFLSNSPFSYEFIKGIQAMTESEVQFGLVEGEAWGRPSWIDKEKAETEKRESKYMNGKIEEYRWQCRAHSGHIFNHPLLDGKEYYWRIESGSKYSCDIDYDPFKFMKANGIVYGFNMAPIEDLRTVRTLLNSTKDFILNNKDMIPKSNLLDFVLDEQGLYNGCHFWSNFEIVKLEFFRSPEYTAYFKHLDLAGGMFYERWCDGPIHTMATSIFLNKTQVHYFEDIGYYFPALGNCPSRPDTKTKCICDPKKSFGNRHKCILHWKTL</sequence>
<reference evidence="4 5" key="1">
    <citation type="journal article" date="2016" name="Mol. Biol. Evol.">
        <title>Genome-Wide Survey of Gut Fungi (Harpellales) Reveals the First Horizontally Transferred Ubiquitin Gene from a Mosquito Host.</title>
        <authorList>
            <person name="Wang Y."/>
            <person name="White M.M."/>
            <person name="Kvist S."/>
            <person name="Moncalvo J.M."/>
        </authorList>
    </citation>
    <scope>NUCLEOTIDE SEQUENCE [LARGE SCALE GENOMIC DNA]</scope>
    <source>
        <strain evidence="4 5">ALG-7-W6</strain>
    </source>
</reference>
<dbReference type="STRING" id="133383.A0A1R0H8T1"/>
<name>A0A1R0H8T1_9FUNG</name>
<accession>A0A1R0H8T1</accession>
<dbReference type="GO" id="GO:0016020">
    <property type="term" value="C:membrane"/>
    <property type="evidence" value="ECO:0007669"/>
    <property type="project" value="InterPro"/>
</dbReference>
<protein>
    <submittedName>
        <fullName evidence="4">Glycolipid 2-alpha-mannosyltransferase 1</fullName>
    </submittedName>
</protein>
<dbReference type="InterPro" id="IPR002685">
    <property type="entry name" value="Glyco_trans_15"/>
</dbReference>
<dbReference type="GO" id="GO:0000026">
    <property type="term" value="F:alpha-1,2-mannosyltransferase activity"/>
    <property type="evidence" value="ECO:0007669"/>
    <property type="project" value="TreeGrafter"/>
</dbReference>
<feature type="active site" description="Nucleophile" evidence="3">
    <location>
        <position position="239"/>
    </location>
</feature>
<keyword evidence="5" id="KW-1185">Reference proteome</keyword>
<keyword evidence="2 4" id="KW-0808">Transferase</keyword>
<dbReference type="PANTHER" id="PTHR31121">
    <property type="entry name" value="ALPHA-1,2 MANNOSYLTRANSFERASE KTR1"/>
    <property type="match status" value="1"/>
</dbReference>
<evidence type="ECO:0000313" key="4">
    <source>
        <dbReference type="EMBL" id="OLY85514.1"/>
    </source>
</evidence>
<dbReference type="GO" id="GO:0000032">
    <property type="term" value="P:cell wall mannoprotein biosynthetic process"/>
    <property type="evidence" value="ECO:0007669"/>
    <property type="project" value="TreeGrafter"/>
</dbReference>
<comment type="caution">
    <text evidence="4">The sequence shown here is derived from an EMBL/GenBank/DDBJ whole genome shotgun (WGS) entry which is preliminary data.</text>
</comment>
<dbReference type="PIRSF" id="PIRSF018153">
    <property type="entry name" value="Glyco_trans_15"/>
    <property type="match status" value="1"/>
</dbReference>
<evidence type="ECO:0000256" key="2">
    <source>
        <dbReference type="ARBA" id="ARBA00022679"/>
    </source>
</evidence>
<dbReference type="SUPFAM" id="SSF53448">
    <property type="entry name" value="Nucleotide-diphospho-sugar transferases"/>
    <property type="match status" value="1"/>
</dbReference>
<dbReference type="PANTHER" id="PTHR31121:SF6">
    <property type="entry name" value="ALPHA-1,2 MANNOSYLTRANSFERASE KTR1"/>
    <property type="match status" value="1"/>
</dbReference>
<comment type="similarity">
    <text evidence="1">Belongs to the glycosyltransferase 15 family.</text>
</comment>
<evidence type="ECO:0000256" key="3">
    <source>
        <dbReference type="PIRSR" id="PIRSR018153-1"/>
    </source>
</evidence>